<reference evidence="1 2" key="1">
    <citation type="submission" date="2020-08" db="EMBL/GenBank/DDBJ databases">
        <title>Genome sequence of Sphingomonas rhizophila KACC 19189T.</title>
        <authorList>
            <person name="Hyun D.-W."/>
            <person name="Bae J.-W."/>
        </authorList>
    </citation>
    <scope>NUCLEOTIDE SEQUENCE [LARGE SCALE GENOMIC DNA]</scope>
    <source>
        <strain evidence="1 2">KACC 19189</strain>
    </source>
</reference>
<organism evidence="1 2">
    <name type="scientific">Sphingomonas rhizophila</name>
    <dbReference type="NCBI Taxonomy" id="2071607"/>
    <lineage>
        <taxon>Bacteria</taxon>
        <taxon>Pseudomonadati</taxon>
        <taxon>Pseudomonadota</taxon>
        <taxon>Alphaproteobacteria</taxon>
        <taxon>Sphingomonadales</taxon>
        <taxon>Sphingomonadaceae</taxon>
        <taxon>Sphingomonas</taxon>
    </lineage>
</organism>
<keyword evidence="2" id="KW-1185">Reference proteome</keyword>
<accession>A0A7G9S9U7</accession>
<evidence type="ECO:0000313" key="1">
    <source>
        <dbReference type="EMBL" id="QNN64622.1"/>
    </source>
</evidence>
<dbReference type="Pfam" id="PF11149">
    <property type="entry name" value="DUF2924"/>
    <property type="match status" value="1"/>
</dbReference>
<gene>
    <name evidence="1" type="ORF">H9L12_10055</name>
</gene>
<dbReference type="Proteomes" id="UP000515955">
    <property type="component" value="Chromosome"/>
</dbReference>
<proteinExistence type="predicted"/>
<protein>
    <submittedName>
        <fullName evidence="1">DUF2924 domain-containing protein</fullName>
    </submittedName>
</protein>
<dbReference type="KEGG" id="srhi:H9L12_10055"/>
<sequence length="134" mass="15465">MTPAQLRAEWRKCWRKPAPEIGPDLLRRGIAWKRQSRIHGDLPPHARREIEAVLKRLSAGKSAVDNERISLRPGTRLVREWHGTMHQVVVLENGYEHQGRYYSSLTQVASAITGAHWSGPRFFDLKARKAPRKR</sequence>
<dbReference type="RefSeq" id="WP_187541621.1">
    <property type="nucleotide sequence ID" value="NZ_CP060717.1"/>
</dbReference>
<dbReference type="EMBL" id="CP060717">
    <property type="protein sequence ID" value="QNN64622.1"/>
    <property type="molecule type" value="Genomic_DNA"/>
</dbReference>
<dbReference type="AlphaFoldDB" id="A0A7G9S9U7"/>
<dbReference type="InterPro" id="IPR021322">
    <property type="entry name" value="DUF2924"/>
</dbReference>
<evidence type="ECO:0000313" key="2">
    <source>
        <dbReference type="Proteomes" id="UP000515955"/>
    </source>
</evidence>
<name>A0A7G9S9U7_9SPHN</name>